<keyword evidence="5" id="KW-1185">Reference proteome</keyword>
<dbReference type="EMBL" id="JACBYE010000052">
    <property type="protein sequence ID" value="NYS95027.1"/>
    <property type="molecule type" value="Genomic_DNA"/>
</dbReference>
<dbReference type="InterPro" id="IPR012480">
    <property type="entry name" value="Hepar_II_III_C"/>
</dbReference>
<sequence>MTPAPENHVVARGTQDDAAGAVGPLLSTWRDHLAPGARPRRLTLGLPVPSSGERDVWAQADLPTLTALAARAEADRAQPWPVPLASDYARFFRDGDRTAYEDRVRERQHRLSRAAVMAAWTGDEAWLDETVDGLVLLCEQSGWSWAAHDDTFSAHGAVTPTVTDPYLDLGAGEVVAQLAWVDALLGDALDARAPGVRTRVRHEAQERVFEPFSRRRDWHWLGLDGDVHNWNPWIHGNVLVAVLGLVDDPAEAARLVGLVIEGLDRFVASIPADGAIDEGYSYWWNGAGRALEALDLLHHATAGTLDATRVPAVRETARFPHRMQVAGPWYVNVADGPARPTPDQPWHVLHRWGRLLGDVAVTAHAASHVGPGRPLVTEHAGLGRALRGLTDPSWAAAGRSGATPHAPLPLETWLPSVELLVAREQAGSPEGLTLAVKGGHNDEHHNHDDVGSVIVALDGVPVVVDAGQPTYTAQTFGPGRYDIWTMQSGWHNVPVVAGTEQPPGRASAAAGVRVELAEGQTRPSRSSLSLDLSAAYPGLPPETWRRTVTLDREHGEVVVCDRRSARRSPASTPVPVSHPAAPAVPEPTPADEIRFLLHGGVTLTAPGEAEVRAPGAARAALLRWDPAAATARLTVRTLDDPLLADVWGDHLTRLDLVLTGPDDAEGHGSEGSETGDHDEAIRDRTTTVVISPGAPLGTADGPSDGPAA</sequence>
<dbReference type="SUPFAM" id="SSF48230">
    <property type="entry name" value="Chondroitin AC/alginate lyase"/>
    <property type="match status" value="1"/>
</dbReference>
<accession>A0A853EWM5</accession>
<dbReference type="Gene3D" id="1.50.10.100">
    <property type="entry name" value="Chondroitin AC/alginate lyase"/>
    <property type="match status" value="1"/>
</dbReference>
<gene>
    <name evidence="4" type="ORF">HZZ10_16035</name>
</gene>
<evidence type="ECO:0000313" key="4">
    <source>
        <dbReference type="EMBL" id="NYS95027.1"/>
    </source>
</evidence>
<comment type="subcellular location">
    <subcellularLocation>
        <location evidence="1">Cell envelope</location>
    </subcellularLocation>
</comment>
<evidence type="ECO:0000256" key="2">
    <source>
        <dbReference type="SAM" id="MobiDB-lite"/>
    </source>
</evidence>
<dbReference type="AlphaFoldDB" id="A0A853EWM5"/>
<dbReference type="Pfam" id="PF07940">
    <property type="entry name" value="Hepar_II_III_C"/>
    <property type="match status" value="1"/>
</dbReference>
<name>A0A853EWM5_9MICO</name>
<dbReference type="Gene3D" id="2.70.98.70">
    <property type="match status" value="1"/>
</dbReference>
<dbReference type="RefSeq" id="WP_179914260.1">
    <property type="nucleotide sequence ID" value="NZ_JACBYE010000052.1"/>
</dbReference>
<reference evidence="4 5" key="1">
    <citation type="submission" date="2020-07" db="EMBL/GenBank/DDBJ databases">
        <title>MOT database genomes.</title>
        <authorList>
            <person name="Joseph S."/>
            <person name="Aduse-Opoku J."/>
            <person name="Hashim A."/>
            <person name="Wade W."/>
            <person name="Curtis M."/>
        </authorList>
    </citation>
    <scope>NUCLEOTIDE SEQUENCE [LARGE SCALE GENOMIC DNA]</scope>
    <source>
        <strain evidence="4 5">DSM 100099</strain>
    </source>
</reference>
<feature type="domain" description="Heparinase II/III-like C-terminal" evidence="3">
    <location>
        <begin position="438"/>
        <end position="615"/>
    </location>
</feature>
<dbReference type="GO" id="GO:0016829">
    <property type="term" value="F:lyase activity"/>
    <property type="evidence" value="ECO:0007669"/>
    <property type="project" value="InterPro"/>
</dbReference>
<feature type="compositionally biased region" description="Low complexity" evidence="2">
    <location>
        <begin position="567"/>
        <end position="581"/>
    </location>
</feature>
<evidence type="ECO:0000259" key="3">
    <source>
        <dbReference type="Pfam" id="PF07940"/>
    </source>
</evidence>
<proteinExistence type="predicted"/>
<dbReference type="GO" id="GO:0030313">
    <property type="term" value="C:cell envelope"/>
    <property type="evidence" value="ECO:0007669"/>
    <property type="project" value="UniProtKB-SubCell"/>
</dbReference>
<feature type="region of interest" description="Disordered" evidence="2">
    <location>
        <begin position="563"/>
        <end position="585"/>
    </location>
</feature>
<comment type="caution">
    <text evidence="4">The sequence shown here is derived from an EMBL/GenBank/DDBJ whole genome shotgun (WGS) entry which is preliminary data.</text>
</comment>
<dbReference type="Proteomes" id="UP000561011">
    <property type="component" value="Unassembled WGS sequence"/>
</dbReference>
<evidence type="ECO:0000256" key="1">
    <source>
        <dbReference type="ARBA" id="ARBA00004196"/>
    </source>
</evidence>
<evidence type="ECO:0000313" key="5">
    <source>
        <dbReference type="Proteomes" id="UP000561011"/>
    </source>
</evidence>
<feature type="region of interest" description="Disordered" evidence="2">
    <location>
        <begin position="661"/>
        <end position="708"/>
    </location>
</feature>
<dbReference type="InterPro" id="IPR008929">
    <property type="entry name" value="Chondroitin_lyas"/>
</dbReference>
<organism evidence="4 5">
    <name type="scientific">Sanguibacter inulinus</name>
    <dbReference type="NCBI Taxonomy" id="60922"/>
    <lineage>
        <taxon>Bacteria</taxon>
        <taxon>Bacillati</taxon>
        <taxon>Actinomycetota</taxon>
        <taxon>Actinomycetes</taxon>
        <taxon>Micrococcales</taxon>
        <taxon>Sanguibacteraceae</taxon>
        <taxon>Sanguibacter</taxon>
    </lineage>
</organism>
<protein>
    <submittedName>
        <fullName evidence="4">Heparinase II/III family protein</fullName>
    </submittedName>
</protein>
<feature type="compositionally biased region" description="Basic and acidic residues" evidence="2">
    <location>
        <begin position="664"/>
        <end position="685"/>
    </location>
</feature>